<evidence type="ECO:0000256" key="2">
    <source>
        <dbReference type="ARBA" id="ARBA00022771"/>
    </source>
</evidence>
<evidence type="ECO:0000313" key="6">
    <source>
        <dbReference type="EMBL" id="KAK6331140.1"/>
    </source>
</evidence>
<name>A0AAV9U1K9_9PEZI</name>
<dbReference type="InterPro" id="IPR002893">
    <property type="entry name" value="Znf_MYND"/>
</dbReference>
<keyword evidence="1" id="KW-0479">Metal-binding</keyword>
<evidence type="ECO:0000256" key="4">
    <source>
        <dbReference type="PROSITE-ProRule" id="PRU00134"/>
    </source>
</evidence>
<keyword evidence="3" id="KW-0862">Zinc</keyword>
<dbReference type="EMBL" id="JAVHNQ010000016">
    <property type="protein sequence ID" value="KAK6331140.1"/>
    <property type="molecule type" value="Genomic_DNA"/>
</dbReference>
<dbReference type="Gene3D" id="6.10.140.2220">
    <property type="match status" value="1"/>
</dbReference>
<dbReference type="SUPFAM" id="SSF144232">
    <property type="entry name" value="HIT/MYND zinc finger-like"/>
    <property type="match status" value="1"/>
</dbReference>
<protein>
    <recommendedName>
        <fullName evidence="5">MYND-type domain-containing protein</fullName>
    </recommendedName>
</protein>
<keyword evidence="2 4" id="KW-0863">Zinc-finger</keyword>
<accession>A0AAV9U1K9</accession>
<evidence type="ECO:0000256" key="1">
    <source>
        <dbReference type="ARBA" id="ARBA00022723"/>
    </source>
</evidence>
<keyword evidence="7" id="KW-1185">Reference proteome</keyword>
<comment type="caution">
    <text evidence="6">The sequence shown here is derived from an EMBL/GenBank/DDBJ whole genome shotgun (WGS) entry which is preliminary data.</text>
</comment>
<dbReference type="PROSITE" id="PS50865">
    <property type="entry name" value="ZF_MYND_2"/>
    <property type="match status" value="1"/>
</dbReference>
<dbReference type="Proteomes" id="UP001375240">
    <property type="component" value="Unassembled WGS sequence"/>
</dbReference>
<evidence type="ECO:0000313" key="7">
    <source>
        <dbReference type="Proteomes" id="UP001375240"/>
    </source>
</evidence>
<reference evidence="6 7" key="1">
    <citation type="submission" date="2019-10" db="EMBL/GenBank/DDBJ databases">
        <authorList>
            <person name="Palmer J.M."/>
        </authorList>
    </citation>
    <scope>NUCLEOTIDE SEQUENCE [LARGE SCALE GENOMIC DNA]</scope>
    <source>
        <strain evidence="6 7">TWF696</strain>
    </source>
</reference>
<organism evidence="6 7">
    <name type="scientific">Orbilia brochopaga</name>
    <dbReference type="NCBI Taxonomy" id="3140254"/>
    <lineage>
        <taxon>Eukaryota</taxon>
        <taxon>Fungi</taxon>
        <taxon>Dikarya</taxon>
        <taxon>Ascomycota</taxon>
        <taxon>Pezizomycotina</taxon>
        <taxon>Orbiliomycetes</taxon>
        <taxon>Orbiliales</taxon>
        <taxon>Orbiliaceae</taxon>
        <taxon>Orbilia</taxon>
    </lineage>
</organism>
<feature type="domain" description="MYND-type" evidence="5">
    <location>
        <begin position="11"/>
        <end position="48"/>
    </location>
</feature>
<dbReference type="AlphaFoldDB" id="A0AAV9U1K9"/>
<sequence length="425" mass="49026">MSIIKAPIHCCYVCYTRSNLFVCKTCFAVQYCSKEHQALDAARHLPECERIKEAVDCTIPLLDLCTDVSILRAVENLPTEIEKRTRQVFDPESLLYNNRSMNFQSGYRFVHRALIRQLGEMNTKSSLSLALYKAVALDQFGTRRSRKFYSCTAATLLRLGQEQLAWEYARRESLGERPYGVKYVAAAYADLLKDRKPRFDIWKDMQCVFVARLTPGTNRMVVWILLLHRWIKDLEDLQAFRSVEDAVVARLNYDVAHEIRGHILQTELLSGRKDLSRGDNRDLIEQLKRHREYFLYADDRARAEAAGVAETSSMKRTRLAMKRLMEGLRASVKGSDRGAVDVDDDLITSAGTRLGPIYADQDSPREAFMVYYPLWRDTPGAIDFVRDFWEHNASWLDNTGLRSLRISNEHIHKLRQERAGGPEIF</sequence>
<evidence type="ECO:0000256" key="3">
    <source>
        <dbReference type="ARBA" id="ARBA00022833"/>
    </source>
</evidence>
<evidence type="ECO:0000259" key="5">
    <source>
        <dbReference type="PROSITE" id="PS50865"/>
    </source>
</evidence>
<dbReference type="GO" id="GO:0008270">
    <property type="term" value="F:zinc ion binding"/>
    <property type="evidence" value="ECO:0007669"/>
    <property type="project" value="UniProtKB-KW"/>
</dbReference>
<proteinExistence type="predicted"/>
<gene>
    <name evidence="6" type="ORF">TWF696_003209</name>
</gene>
<dbReference type="Pfam" id="PF01753">
    <property type="entry name" value="zf-MYND"/>
    <property type="match status" value="1"/>
</dbReference>